<comment type="subunit">
    <text evidence="12">Belongs to the multiprotein complex Integrator, at least composed of IntS1, IntS2, IntS3, IntS4, omd/IntS5, IntS6, defl/IntS7, IntS8, IntS9, IntS10, IntS11, IntS12, asun/IntS13, IntS14 and IntS15. The core complex associates with protein phosphatase 2A subunits mts/PP2A and Pp2A-29B, to form the Integrator-PP2A (INTAC) complex.</text>
</comment>
<feature type="region of interest" description="Disordered" evidence="13">
    <location>
        <begin position="629"/>
        <end position="661"/>
    </location>
</feature>
<gene>
    <name evidence="14" type="ORF">BOKJ2_LOCUS9602</name>
</gene>
<name>A0A811L2I5_9BILA</name>
<evidence type="ECO:0000313" key="15">
    <source>
        <dbReference type="Proteomes" id="UP000614601"/>
    </source>
</evidence>
<dbReference type="Pfam" id="PF10221">
    <property type="entry name" value="Mat89Bb"/>
    <property type="match status" value="1"/>
</dbReference>
<keyword evidence="4" id="KW-0963">Cytoplasm</keyword>
<dbReference type="EMBL" id="CAJFDH010000004">
    <property type="protein sequence ID" value="CAD5221752.1"/>
    <property type="molecule type" value="Genomic_DNA"/>
</dbReference>
<evidence type="ECO:0000256" key="4">
    <source>
        <dbReference type="ARBA" id="ARBA00022490"/>
    </source>
</evidence>
<evidence type="ECO:0000313" key="14">
    <source>
        <dbReference type="EMBL" id="CAD5221752.1"/>
    </source>
</evidence>
<evidence type="ECO:0000256" key="11">
    <source>
        <dbReference type="ARBA" id="ARBA00061603"/>
    </source>
</evidence>
<protein>
    <recommendedName>
        <fullName evidence="3">Protein asunder</fullName>
    </recommendedName>
    <alternativeName>
        <fullName evidence="10">Cell cycle regulator Mat89Bb</fullName>
    </alternativeName>
    <alternativeName>
        <fullName evidence="9">Set apart in position or space protein</fullName>
    </alternativeName>
</protein>
<dbReference type="PANTHER" id="PTHR12955:SF1">
    <property type="entry name" value="INTEGRATOR COMPLEX SUBUNIT 13"/>
    <property type="match status" value="1"/>
</dbReference>
<accession>A0A811L2I5</accession>
<dbReference type="GO" id="GO:0007346">
    <property type="term" value="P:regulation of mitotic cell cycle"/>
    <property type="evidence" value="ECO:0007669"/>
    <property type="project" value="TreeGrafter"/>
</dbReference>
<evidence type="ECO:0000256" key="2">
    <source>
        <dbReference type="ARBA" id="ARBA00004556"/>
    </source>
</evidence>
<dbReference type="AlphaFoldDB" id="A0A811L2I5"/>
<keyword evidence="5" id="KW-0132">Cell division</keyword>
<dbReference type="GO" id="GO:0051301">
    <property type="term" value="P:cell division"/>
    <property type="evidence" value="ECO:0007669"/>
    <property type="project" value="UniProtKB-KW"/>
</dbReference>
<evidence type="ECO:0000256" key="9">
    <source>
        <dbReference type="ARBA" id="ARBA00030658"/>
    </source>
</evidence>
<dbReference type="GO" id="GO:0032039">
    <property type="term" value="C:integrator complex"/>
    <property type="evidence" value="ECO:0007669"/>
    <property type="project" value="TreeGrafter"/>
</dbReference>
<dbReference type="GO" id="GO:0051642">
    <property type="term" value="P:centrosome localization"/>
    <property type="evidence" value="ECO:0007669"/>
    <property type="project" value="TreeGrafter"/>
</dbReference>
<evidence type="ECO:0000256" key="7">
    <source>
        <dbReference type="ARBA" id="ARBA00023242"/>
    </source>
</evidence>
<organism evidence="14 15">
    <name type="scientific">Bursaphelenchus okinawaensis</name>
    <dbReference type="NCBI Taxonomy" id="465554"/>
    <lineage>
        <taxon>Eukaryota</taxon>
        <taxon>Metazoa</taxon>
        <taxon>Ecdysozoa</taxon>
        <taxon>Nematoda</taxon>
        <taxon>Chromadorea</taxon>
        <taxon>Rhabditida</taxon>
        <taxon>Tylenchina</taxon>
        <taxon>Tylenchomorpha</taxon>
        <taxon>Aphelenchoidea</taxon>
        <taxon>Aphelenchoididae</taxon>
        <taxon>Bursaphelenchus</taxon>
    </lineage>
</organism>
<comment type="similarity">
    <text evidence="11">Belongs to the Integrator subunit 13 family.</text>
</comment>
<evidence type="ECO:0000256" key="6">
    <source>
        <dbReference type="ARBA" id="ARBA00022776"/>
    </source>
</evidence>
<comment type="caution">
    <text evidence="14">The sequence shown here is derived from an EMBL/GenBank/DDBJ whole genome shotgun (WGS) entry which is preliminary data.</text>
</comment>
<keyword evidence="8" id="KW-0131">Cell cycle</keyword>
<evidence type="ECO:0000256" key="12">
    <source>
        <dbReference type="ARBA" id="ARBA00065185"/>
    </source>
</evidence>
<reference evidence="14" key="1">
    <citation type="submission" date="2020-09" db="EMBL/GenBank/DDBJ databases">
        <authorList>
            <person name="Kikuchi T."/>
        </authorList>
    </citation>
    <scope>NUCLEOTIDE SEQUENCE</scope>
    <source>
        <strain evidence="14">SH1</strain>
    </source>
</reference>
<keyword evidence="15" id="KW-1185">Reference proteome</keyword>
<dbReference type="Proteomes" id="UP000783686">
    <property type="component" value="Unassembled WGS sequence"/>
</dbReference>
<comment type="subcellular location">
    <subcellularLocation>
        <location evidence="2">Cytoplasm</location>
        <location evidence="2">Perinuclear region</location>
    </subcellularLocation>
    <subcellularLocation>
        <location evidence="1">Nucleus</location>
    </subcellularLocation>
</comment>
<sequence length="723" mass="81890">MTSTVFSELHELPSHKTIIVLDRGPKFAAMCAEVKIPSTNSSLNQSRWSCAIQAVVEFHRVLSDLYPNSTKLLRLVISDTGGRFTTPAWSDVITDYRAVLHSFIGSKPDPQADPASSSINNGLVMCMDALTEPTPLQKMVQKGLNKMKQDGRSFKVNDLPPIKAKRTPNSTRFYDRLQKYRTQQQTKTFTKPKFVRNAGTVIAFTTIESFDEFKKLISNMEDEVLSRNELFKNSCNDPNFISELVMLPISRLNLHIIQLAAANEAPNPTLIAQCQEFATNRLSLVNVKLHYTTGTNLIRTMHSILQYDYGVQSTTVQNIPMKEEANAGKSVNYNVEMFHTNIPQAHLRQYNLIDSESPIVKSDGEYRTTWLKWSSVNNKLNAAEAPIHENGAPVTVAKVRDRPAICICNFILNGKFVLLDMDPESKVSELEANFHGLKISHFFSLDKSTGAMFLNSMRFDVNSLPTLPLPQNHLLLFPMAKYLESISFEIDVIQYPLKMAPPREKLKPTEITNQIATYLPIHDNDTIVFQLPEYFLPIFEVVNYNRLPPQIIANAKSFIYRAVGEKLASIKIPQSSNLPTNLTNEEKVREVFIEIARIMKVYAVLTPEHNEFYNFVLSVTGLDLNEEFSHQKRTESPSLPVKRSDSKSPIPTKKSKKNENDGLTLHEMYLAKSESCWRGWKDFEGRANSKSNVAKLYPGLKLSDIEPLAGVRPSDRRRNVIEQ</sequence>
<dbReference type="InterPro" id="IPR019355">
    <property type="entry name" value="Cell_cycle_regulator_Mat89Bb"/>
</dbReference>
<evidence type="ECO:0000256" key="13">
    <source>
        <dbReference type="SAM" id="MobiDB-lite"/>
    </source>
</evidence>
<dbReference type="Proteomes" id="UP000614601">
    <property type="component" value="Unassembled WGS sequence"/>
</dbReference>
<proteinExistence type="inferred from homology"/>
<evidence type="ECO:0000256" key="5">
    <source>
        <dbReference type="ARBA" id="ARBA00022618"/>
    </source>
</evidence>
<evidence type="ECO:0000256" key="10">
    <source>
        <dbReference type="ARBA" id="ARBA00032585"/>
    </source>
</evidence>
<dbReference type="OrthoDB" id="5844105at2759"/>
<keyword evidence="6" id="KW-0498">Mitosis</keyword>
<dbReference type="EMBL" id="CAJFCW020000004">
    <property type="protein sequence ID" value="CAG9115408.1"/>
    <property type="molecule type" value="Genomic_DNA"/>
</dbReference>
<dbReference type="GO" id="GO:0048471">
    <property type="term" value="C:perinuclear region of cytoplasm"/>
    <property type="evidence" value="ECO:0007669"/>
    <property type="project" value="UniProtKB-SubCell"/>
</dbReference>
<evidence type="ECO:0000256" key="1">
    <source>
        <dbReference type="ARBA" id="ARBA00004123"/>
    </source>
</evidence>
<dbReference type="PANTHER" id="PTHR12955">
    <property type="entry name" value="SARCOMA ANTIGEN NY-SAR-95-RELATED"/>
    <property type="match status" value="1"/>
</dbReference>
<keyword evidence="7" id="KW-0539">Nucleus</keyword>
<evidence type="ECO:0000256" key="3">
    <source>
        <dbReference type="ARBA" id="ARBA00020501"/>
    </source>
</evidence>
<evidence type="ECO:0000256" key="8">
    <source>
        <dbReference type="ARBA" id="ARBA00023306"/>
    </source>
</evidence>